<feature type="non-terminal residue" evidence="1">
    <location>
        <position position="1"/>
    </location>
</feature>
<sequence length="117" mass="12893">EGFITDTAGLIGLLQNSGARKAVWDLIDVDAQGAELEMFRGNLEWFSAHARRLHISTHSRAIHKEILGTLRLLGWTVLMDFPCLSSPRVGALGKLVSMDGHMTVVPSQASEVWTPHF</sequence>
<organism evidence="1 2">
    <name type="scientific">Polarella glacialis</name>
    <name type="common">Dinoflagellate</name>
    <dbReference type="NCBI Taxonomy" id="89957"/>
    <lineage>
        <taxon>Eukaryota</taxon>
        <taxon>Sar</taxon>
        <taxon>Alveolata</taxon>
        <taxon>Dinophyceae</taxon>
        <taxon>Suessiales</taxon>
        <taxon>Suessiaceae</taxon>
        <taxon>Polarella</taxon>
    </lineage>
</organism>
<evidence type="ECO:0000313" key="2">
    <source>
        <dbReference type="Proteomes" id="UP000654075"/>
    </source>
</evidence>
<dbReference type="Proteomes" id="UP000654075">
    <property type="component" value="Unassembled WGS sequence"/>
</dbReference>
<dbReference type="AlphaFoldDB" id="A0A813GM66"/>
<dbReference type="EMBL" id="CAJNNV010028237">
    <property type="protein sequence ID" value="CAE8623757.1"/>
    <property type="molecule type" value="Genomic_DNA"/>
</dbReference>
<evidence type="ECO:0008006" key="3">
    <source>
        <dbReference type="Google" id="ProtNLM"/>
    </source>
</evidence>
<accession>A0A813GM66</accession>
<dbReference type="OrthoDB" id="423418at2759"/>
<name>A0A813GM66_POLGL</name>
<protein>
    <recommendedName>
        <fullName evidence="3">Methyltransferase FkbM domain-containing protein</fullName>
    </recommendedName>
</protein>
<comment type="caution">
    <text evidence="1">The sequence shown here is derived from an EMBL/GenBank/DDBJ whole genome shotgun (WGS) entry which is preliminary data.</text>
</comment>
<proteinExistence type="predicted"/>
<gene>
    <name evidence="1" type="ORF">PGLA1383_LOCUS40992</name>
</gene>
<evidence type="ECO:0000313" key="1">
    <source>
        <dbReference type="EMBL" id="CAE8623757.1"/>
    </source>
</evidence>
<reference evidence="1" key="1">
    <citation type="submission" date="2021-02" db="EMBL/GenBank/DDBJ databases">
        <authorList>
            <person name="Dougan E. K."/>
            <person name="Rhodes N."/>
            <person name="Thang M."/>
            <person name="Chan C."/>
        </authorList>
    </citation>
    <scope>NUCLEOTIDE SEQUENCE</scope>
</reference>
<keyword evidence="2" id="KW-1185">Reference proteome</keyword>